<feature type="non-terminal residue" evidence="1">
    <location>
        <position position="25"/>
    </location>
</feature>
<reference evidence="1" key="1">
    <citation type="journal article" date="2015" name="Nature">
        <title>Complex archaea that bridge the gap between prokaryotes and eukaryotes.</title>
        <authorList>
            <person name="Spang A."/>
            <person name="Saw J.H."/>
            <person name="Jorgensen S.L."/>
            <person name="Zaremba-Niedzwiedzka K."/>
            <person name="Martijn J."/>
            <person name="Lind A.E."/>
            <person name="van Eijk R."/>
            <person name="Schleper C."/>
            <person name="Guy L."/>
            <person name="Ettema T.J."/>
        </authorList>
    </citation>
    <scope>NUCLEOTIDE SEQUENCE</scope>
</reference>
<gene>
    <name evidence="1" type="ORF">LCGC14_1793160</name>
</gene>
<organism evidence="1">
    <name type="scientific">marine sediment metagenome</name>
    <dbReference type="NCBI Taxonomy" id="412755"/>
    <lineage>
        <taxon>unclassified sequences</taxon>
        <taxon>metagenomes</taxon>
        <taxon>ecological metagenomes</taxon>
    </lineage>
</organism>
<comment type="caution">
    <text evidence="1">The sequence shown here is derived from an EMBL/GenBank/DDBJ whole genome shotgun (WGS) entry which is preliminary data.</text>
</comment>
<sequence>MSLQTAGCEYANNANGIIGLAGRCG</sequence>
<proteinExistence type="predicted"/>
<name>A0A0F9GRX3_9ZZZZ</name>
<protein>
    <submittedName>
        <fullName evidence="1">Uncharacterized protein</fullName>
    </submittedName>
</protein>
<dbReference type="AlphaFoldDB" id="A0A0F9GRX3"/>
<evidence type="ECO:0000313" key="1">
    <source>
        <dbReference type="EMBL" id="KKM01569.1"/>
    </source>
</evidence>
<dbReference type="EMBL" id="LAZR01017163">
    <property type="protein sequence ID" value="KKM01569.1"/>
    <property type="molecule type" value="Genomic_DNA"/>
</dbReference>
<accession>A0A0F9GRX3</accession>